<name>A0AAW0QIF5_9PEZI</name>
<protein>
    <submittedName>
        <fullName evidence="2">Uncharacterized protein</fullName>
    </submittedName>
</protein>
<proteinExistence type="predicted"/>
<gene>
    <name evidence="2" type="ORF">PG999_008362</name>
</gene>
<evidence type="ECO:0000313" key="3">
    <source>
        <dbReference type="Proteomes" id="UP001392437"/>
    </source>
</evidence>
<accession>A0AAW0QIF5</accession>
<organism evidence="2 3">
    <name type="scientific">Apiospora kogelbergensis</name>
    <dbReference type="NCBI Taxonomy" id="1337665"/>
    <lineage>
        <taxon>Eukaryota</taxon>
        <taxon>Fungi</taxon>
        <taxon>Dikarya</taxon>
        <taxon>Ascomycota</taxon>
        <taxon>Pezizomycotina</taxon>
        <taxon>Sordariomycetes</taxon>
        <taxon>Xylariomycetidae</taxon>
        <taxon>Amphisphaeriales</taxon>
        <taxon>Apiosporaceae</taxon>
        <taxon>Apiospora</taxon>
    </lineage>
</organism>
<sequence>MQLISALTLAMAGLASTVSANTCDRISFKGGNQYVVRADGVSDIPGICGGLRDNLHGRSCSVYPFSHSCVEEGGQLVWKFSSTDFCTSGNVEGAWWEATKNRFGDIQCVLSCQNREAFCD</sequence>
<keyword evidence="3" id="KW-1185">Reference proteome</keyword>
<evidence type="ECO:0000313" key="2">
    <source>
        <dbReference type="EMBL" id="KAK8105003.1"/>
    </source>
</evidence>
<dbReference type="Proteomes" id="UP001392437">
    <property type="component" value="Unassembled WGS sequence"/>
</dbReference>
<dbReference type="AlphaFoldDB" id="A0AAW0QIF5"/>
<feature type="chain" id="PRO_5043418450" evidence="1">
    <location>
        <begin position="21"/>
        <end position="120"/>
    </location>
</feature>
<comment type="caution">
    <text evidence="2">The sequence shown here is derived from an EMBL/GenBank/DDBJ whole genome shotgun (WGS) entry which is preliminary data.</text>
</comment>
<dbReference type="EMBL" id="JAQQWP010000008">
    <property type="protein sequence ID" value="KAK8105003.1"/>
    <property type="molecule type" value="Genomic_DNA"/>
</dbReference>
<keyword evidence="1" id="KW-0732">Signal</keyword>
<evidence type="ECO:0000256" key="1">
    <source>
        <dbReference type="SAM" id="SignalP"/>
    </source>
</evidence>
<reference evidence="2 3" key="1">
    <citation type="submission" date="2023-01" db="EMBL/GenBank/DDBJ databases">
        <title>Analysis of 21 Apiospora genomes using comparative genomics revels a genus with tremendous synthesis potential of carbohydrate active enzymes and secondary metabolites.</title>
        <authorList>
            <person name="Sorensen T."/>
        </authorList>
    </citation>
    <scope>NUCLEOTIDE SEQUENCE [LARGE SCALE GENOMIC DNA]</scope>
    <source>
        <strain evidence="2 3">CBS 117206</strain>
    </source>
</reference>
<feature type="signal peptide" evidence="1">
    <location>
        <begin position="1"/>
        <end position="20"/>
    </location>
</feature>